<keyword evidence="5" id="KW-1185">Reference proteome</keyword>
<feature type="chain" id="PRO_5047318682" description="TrbL/VirB6 plasmid conjugal transfer protein" evidence="3">
    <location>
        <begin position="28"/>
        <end position="667"/>
    </location>
</feature>
<feature type="transmembrane region" description="Helical" evidence="2">
    <location>
        <begin position="363"/>
        <end position="391"/>
    </location>
</feature>
<feature type="transmembrane region" description="Helical" evidence="2">
    <location>
        <begin position="85"/>
        <end position="110"/>
    </location>
</feature>
<keyword evidence="2" id="KW-1133">Transmembrane helix</keyword>
<reference evidence="5" key="1">
    <citation type="journal article" date="2019" name="Int. J. Syst. Evol. Microbiol.">
        <title>The Global Catalogue of Microorganisms (GCM) 10K type strain sequencing project: providing services to taxonomists for standard genome sequencing and annotation.</title>
        <authorList>
            <consortium name="The Broad Institute Genomics Platform"/>
            <consortium name="The Broad Institute Genome Sequencing Center for Infectious Disease"/>
            <person name="Wu L."/>
            <person name="Ma J."/>
        </authorList>
    </citation>
    <scope>NUCLEOTIDE SEQUENCE [LARGE SCALE GENOMIC DNA]</scope>
    <source>
        <strain evidence="5">JCM 14303</strain>
    </source>
</reference>
<keyword evidence="3" id="KW-0732">Signal</keyword>
<dbReference type="EMBL" id="BAAANC010000001">
    <property type="protein sequence ID" value="GAA1510270.1"/>
    <property type="molecule type" value="Genomic_DNA"/>
</dbReference>
<feature type="transmembrane region" description="Helical" evidence="2">
    <location>
        <begin position="397"/>
        <end position="416"/>
    </location>
</feature>
<evidence type="ECO:0000313" key="5">
    <source>
        <dbReference type="Proteomes" id="UP001500363"/>
    </source>
</evidence>
<evidence type="ECO:0000256" key="3">
    <source>
        <dbReference type="SAM" id="SignalP"/>
    </source>
</evidence>
<dbReference type="RefSeq" id="WP_344168394.1">
    <property type="nucleotide sequence ID" value="NZ_BAAANC010000001.1"/>
</dbReference>
<organism evidence="4 5">
    <name type="scientific">Kribbella lupini</name>
    <dbReference type="NCBI Taxonomy" id="291602"/>
    <lineage>
        <taxon>Bacteria</taxon>
        <taxon>Bacillati</taxon>
        <taxon>Actinomycetota</taxon>
        <taxon>Actinomycetes</taxon>
        <taxon>Propionibacteriales</taxon>
        <taxon>Kribbellaceae</taxon>
        <taxon>Kribbella</taxon>
    </lineage>
</organism>
<feature type="region of interest" description="Disordered" evidence="1">
    <location>
        <begin position="452"/>
        <end position="667"/>
    </location>
</feature>
<evidence type="ECO:0000256" key="2">
    <source>
        <dbReference type="SAM" id="Phobius"/>
    </source>
</evidence>
<feature type="compositionally biased region" description="Low complexity" evidence="1">
    <location>
        <begin position="531"/>
        <end position="562"/>
    </location>
</feature>
<name>A0ABP4KYB4_9ACTN</name>
<sequence length="667" mass="70353">MKWQRRARTALTVLTISFIVSAQVALAADPTPGPTNPTGFADLLPTPDLTHGDTRTLFEQYSPMAYGIDFDTGITDTFKNIFNGYSYLVMMYIVAITRAAISVGWWLFSFTDVKALTDATSTTIGQTGTQLVGWLLPSALAFGAVAAYTQRRATGSALGQLVWVLVAGVLSISFAVAPATWLRGVDGARQLGAGAVMSASSDSLGPTMQTPIPWPEPGFSGSPKDTLLRKSADASWRGFAVTPWCIAEFGSIAACERYGKGMLDIGVPLDKRRDYIDNVIAPAEGGDDAATVKWVKGDSPFGRVAVVMLAAIAATLFGFLNIGLAFTALMAFIGALLLLVVGVFFACLWIIPGRPRQWGLNWFEALIGLVLQSFLAMLVFGTALTLLTAVFSLSGPLGWLPVTGLAIVVLIVGFRLRRLLDNLTTMMRPGSGSVALGSLARRGMTGAARRVMSALSSRGAAPTPGERLRDRPGAGESSPQRVTSVRVYRQAPAVGSLGGRGSAASSPYELTAGTDRRKAETAGMPGGGAPNGQNTANEAGGAGTRTRTTSALSLSRARAQAQGGSEGRHALTVSAPSSAVPTAKASGSGSRSSSEPQHARRSRRPQPASANDARYEPRSHVHSASLREGPPKSQRAGRRSSAPQQRRFREYSAITKDGVTIHVPTRR</sequence>
<feature type="compositionally biased region" description="Low complexity" evidence="1">
    <location>
        <begin position="586"/>
        <end position="596"/>
    </location>
</feature>
<evidence type="ECO:0000256" key="1">
    <source>
        <dbReference type="SAM" id="MobiDB-lite"/>
    </source>
</evidence>
<proteinExistence type="predicted"/>
<protein>
    <recommendedName>
        <fullName evidence="6">TrbL/VirB6 plasmid conjugal transfer protein</fullName>
    </recommendedName>
</protein>
<feature type="transmembrane region" description="Helical" evidence="2">
    <location>
        <begin position="131"/>
        <end position="149"/>
    </location>
</feature>
<gene>
    <name evidence="4" type="ORF">GCM10009741_04160</name>
</gene>
<feature type="transmembrane region" description="Helical" evidence="2">
    <location>
        <begin position="328"/>
        <end position="351"/>
    </location>
</feature>
<keyword evidence="2" id="KW-0812">Transmembrane</keyword>
<feature type="transmembrane region" description="Helical" evidence="2">
    <location>
        <begin position="161"/>
        <end position="182"/>
    </location>
</feature>
<evidence type="ECO:0000313" key="4">
    <source>
        <dbReference type="EMBL" id="GAA1510270.1"/>
    </source>
</evidence>
<dbReference type="Proteomes" id="UP001500363">
    <property type="component" value="Unassembled WGS sequence"/>
</dbReference>
<feature type="transmembrane region" description="Helical" evidence="2">
    <location>
        <begin position="301"/>
        <end position="322"/>
    </location>
</feature>
<accession>A0ABP4KYB4</accession>
<feature type="signal peptide" evidence="3">
    <location>
        <begin position="1"/>
        <end position="27"/>
    </location>
</feature>
<evidence type="ECO:0008006" key="6">
    <source>
        <dbReference type="Google" id="ProtNLM"/>
    </source>
</evidence>
<keyword evidence="2" id="KW-0472">Membrane</keyword>
<comment type="caution">
    <text evidence="4">The sequence shown here is derived from an EMBL/GenBank/DDBJ whole genome shotgun (WGS) entry which is preliminary data.</text>
</comment>